<name>A0A6A5AWA8_APHAT</name>
<dbReference type="Pfam" id="PF07727">
    <property type="entry name" value="RVT_2"/>
    <property type="match status" value="1"/>
</dbReference>
<dbReference type="InterPro" id="IPR013103">
    <property type="entry name" value="RVT_2"/>
</dbReference>
<dbReference type="AlphaFoldDB" id="A0A6A5AWA8"/>
<feature type="non-terminal residue" evidence="2">
    <location>
        <position position="102"/>
    </location>
</feature>
<feature type="domain" description="Reverse transcriptase Ty1/copia-type" evidence="1">
    <location>
        <begin position="2"/>
        <end position="102"/>
    </location>
</feature>
<accession>A0A6A5AWA8</accession>
<protein>
    <recommendedName>
        <fullName evidence="1">Reverse transcriptase Ty1/copia-type domain-containing protein</fullName>
    </recommendedName>
</protein>
<comment type="caution">
    <text evidence="2">The sequence shown here is derived from an EMBL/GenBank/DDBJ whole genome shotgun (WGS) entry which is preliminary data.</text>
</comment>
<gene>
    <name evidence="2" type="ORF">AaE_002477</name>
</gene>
<dbReference type="Proteomes" id="UP000469452">
    <property type="component" value="Unassembled WGS sequence"/>
</dbReference>
<organism evidence="2 3">
    <name type="scientific">Aphanomyces astaci</name>
    <name type="common">Crayfish plague agent</name>
    <dbReference type="NCBI Taxonomy" id="112090"/>
    <lineage>
        <taxon>Eukaryota</taxon>
        <taxon>Sar</taxon>
        <taxon>Stramenopiles</taxon>
        <taxon>Oomycota</taxon>
        <taxon>Saprolegniomycetes</taxon>
        <taxon>Saprolegniales</taxon>
        <taxon>Verrucalvaceae</taxon>
        <taxon>Aphanomyces</taxon>
    </lineage>
</organism>
<sequence>MLTLGASLDYEIDAMDVITAFLNGEIDCEVYVKYPPGFDTAKNRRDVFRALRSVYGIKQAPRLWYQTLATYLRRQGYTQLVKDRCVFTKQIDGQAVYIGVYV</sequence>
<evidence type="ECO:0000259" key="1">
    <source>
        <dbReference type="Pfam" id="PF07727"/>
    </source>
</evidence>
<evidence type="ECO:0000313" key="3">
    <source>
        <dbReference type="Proteomes" id="UP000469452"/>
    </source>
</evidence>
<dbReference type="EMBL" id="VJMI01004934">
    <property type="protein sequence ID" value="KAF0771177.1"/>
    <property type="molecule type" value="Genomic_DNA"/>
</dbReference>
<evidence type="ECO:0000313" key="2">
    <source>
        <dbReference type="EMBL" id="KAF0771177.1"/>
    </source>
</evidence>
<proteinExistence type="predicted"/>
<reference evidence="2 3" key="1">
    <citation type="submission" date="2019-06" db="EMBL/GenBank/DDBJ databases">
        <title>Genomics analysis of Aphanomyces spp. identifies a new class of oomycete effector associated with host adaptation.</title>
        <authorList>
            <person name="Gaulin E."/>
        </authorList>
    </citation>
    <scope>NUCLEOTIDE SEQUENCE [LARGE SCALE GENOMIC DNA]</scope>
    <source>
        <strain evidence="2 3">E</strain>
    </source>
</reference>